<proteinExistence type="predicted"/>
<gene>
    <name evidence="2" type="ORF">PGLA1383_LOCUS16521</name>
</gene>
<dbReference type="Proteomes" id="UP000654075">
    <property type="component" value="Unassembled WGS sequence"/>
</dbReference>
<keyword evidence="3" id="KW-1185">Reference proteome</keyword>
<evidence type="ECO:0000313" key="3">
    <source>
        <dbReference type="Proteomes" id="UP000654075"/>
    </source>
</evidence>
<keyword evidence="1" id="KW-0732">Signal</keyword>
<accession>A0A813EIS2</accession>
<feature type="signal peptide" evidence="1">
    <location>
        <begin position="1"/>
        <end position="31"/>
    </location>
</feature>
<reference evidence="2" key="1">
    <citation type="submission" date="2021-02" db="EMBL/GenBank/DDBJ databases">
        <authorList>
            <person name="Dougan E. K."/>
            <person name="Rhodes N."/>
            <person name="Thang M."/>
            <person name="Chan C."/>
        </authorList>
    </citation>
    <scope>NUCLEOTIDE SEQUENCE</scope>
</reference>
<evidence type="ECO:0008006" key="4">
    <source>
        <dbReference type="Google" id="ProtNLM"/>
    </source>
</evidence>
<dbReference type="OMA" id="SKECKGA"/>
<dbReference type="AlphaFoldDB" id="A0A813EIS2"/>
<organism evidence="2 3">
    <name type="scientific">Polarella glacialis</name>
    <name type="common">Dinoflagellate</name>
    <dbReference type="NCBI Taxonomy" id="89957"/>
    <lineage>
        <taxon>Eukaryota</taxon>
        <taxon>Sar</taxon>
        <taxon>Alveolata</taxon>
        <taxon>Dinophyceae</taxon>
        <taxon>Suessiales</taxon>
        <taxon>Suessiaceae</taxon>
        <taxon>Polarella</taxon>
    </lineage>
</organism>
<feature type="non-terminal residue" evidence="2">
    <location>
        <position position="1"/>
    </location>
</feature>
<protein>
    <recommendedName>
        <fullName evidence="4">H(+)-exporting diphosphatase</fullName>
    </recommendedName>
</protein>
<sequence>QTATTTWMARCLNALIWVALAVLAVLPMCHADGPIVPYKDGGAINPNEIALCVVDVIGGTVSLGQAGIIMAAADDGCKDTETETGKKLCSITLTSIIAYVGYIMNFLSAAATDCARTVSLKAYCVADTTLLAASLLQVAAAATSITLTCVPNPTVDDAILGPVQRRRLAGGLASQNMSEQVPAVARELQAWGGQGAEMVLPGEPFLRDLQLADCVFNAAQIAINTAAAANFIVSAVQDDCSKEDLRREQHLGKAAFGVAQRHCSVDMLGLISSFGFTAQSIMYVVALCPESTNLPALCAADITSVVASLVTMGQVFSNIELTCAQDHQNKKVEAGFEI</sequence>
<comment type="caution">
    <text evidence="2">The sequence shown here is derived from an EMBL/GenBank/DDBJ whole genome shotgun (WGS) entry which is preliminary data.</text>
</comment>
<dbReference type="PROSITE" id="PS50007">
    <property type="entry name" value="PIPLC_X_DOMAIN"/>
    <property type="match status" value="1"/>
</dbReference>
<evidence type="ECO:0000256" key="1">
    <source>
        <dbReference type="SAM" id="SignalP"/>
    </source>
</evidence>
<feature type="chain" id="PRO_5032451418" description="H(+)-exporting diphosphatase" evidence="1">
    <location>
        <begin position="32"/>
        <end position="338"/>
    </location>
</feature>
<evidence type="ECO:0000313" key="2">
    <source>
        <dbReference type="EMBL" id="CAE8598108.1"/>
    </source>
</evidence>
<dbReference type="EMBL" id="CAJNNV010010037">
    <property type="protein sequence ID" value="CAE8598108.1"/>
    <property type="molecule type" value="Genomic_DNA"/>
</dbReference>
<feature type="non-terminal residue" evidence="2">
    <location>
        <position position="338"/>
    </location>
</feature>
<name>A0A813EIS2_POLGL</name>